<dbReference type="InterPro" id="IPR001190">
    <property type="entry name" value="SRCR"/>
</dbReference>
<evidence type="ECO:0000256" key="5">
    <source>
        <dbReference type="ARBA" id="ARBA00022989"/>
    </source>
</evidence>
<dbReference type="FunFam" id="3.10.250.10:FF:000001">
    <property type="entry name" value="Lysyl oxidase 4 isoform X1"/>
    <property type="match status" value="1"/>
</dbReference>
<dbReference type="InterPro" id="IPR036772">
    <property type="entry name" value="SRCR-like_dom_sf"/>
</dbReference>
<dbReference type="SUPFAM" id="SSF56487">
    <property type="entry name" value="SRCR-like"/>
    <property type="match status" value="3"/>
</dbReference>
<dbReference type="EMBL" id="GG666573">
    <property type="protein sequence ID" value="EEN53623.1"/>
    <property type="molecule type" value="Genomic_DNA"/>
</dbReference>
<dbReference type="GO" id="GO:0016020">
    <property type="term" value="C:membrane"/>
    <property type="evidence" value="ECO:0007669"/>
    <property type="project" value="UniProtKB-SubCell"/>
</dbReference>
<evidence type="ECO:0000256" key="6">
    <source>
        <dbReference type="ARBA" id="ARBA00023136"/>
    </source>
</evidence>
<feature type="domain" description="SRCR" evidence="10">
    <location>
        <begin position="216"/>
        <end position="316"/>
    </location>
</feature>
<dbReference type="STRING" id="7739.C3Z1K5"/>
<dbReference type="Pfam" id="PF00530">
    <property type="entry name" value="SRCR"/>
    <property type="match status" value="3"/>
</dbReference>
<organism>
    <name type="scientific">Branchiostoma floridae</name>
    <name type="common">Florida lancelet</name>
    <name type="synonym">Amphioxus</name>
    <dbReference type="NCBI Taxonomy" id="7739"/>
    <lineage>
        <taxon>Eukaryota</taxon>
        <taxon>Metazoa</taxon>
        <taxon>Chordata</taxon>
        <taxon>Cephalochordata</taxon>
        <taxon>Leptocardii</taxon>
        <taxon>Amphioxiformes</taxon>
        <taxon>Branchiostomatidae</taxon>
        <taxon>Branchiostoma</taxon>
    </lineage>
</organism>
<evidence type="ECO:0000313" key="11">
    <source>
        <dbReference type="EMBL" id="EEN53623.1"/>
    </source>
</evidence>
<dbReference type="PRINTS" id="PR00258">
    <property type="entry name" value="SPERACTRCPTR"/>
</dbReference>
<keyword evidence="6" id="KW-0472">Membrane</keyword>
<dbReference type="PROSITE" id="PS00420">
    <property type="entry name" value="SRCR_1"/>
    <property type="match status" value="1"/>
</dbReference>
<keyword evidence="2" id="KW-0812">Transmembrane</keyword>
<feature type="disulfide bond" evidence="9">
    <location>
        <begin position="241"/>
        <end position="305"/>
    </location>
</feature>
<evidence type="ECO:0000256" key="8">
    <source>
        <dbReference type="ARBA" id="ARBA00023180"/>
    </source>
</evidence>
<keyword evidence="4" id="KW-0677">Repeat</keyword>
<evidence type="ECO:0000256" key="9">
    <source>
        <dbReference type="PROSITE-ProRule" id="PRU00196"/>
    </source>
</evidence>
<feature type="disulfide bond" evidence="9">
    <location>
        <begin position="62"/>
        <end position="72"/>
    </location>
</feature>
<dbReference type="AlphaFoldDB" id="C3Z1K5"/>
<evidence type="ECO:0000256" key="1">
    <source>
        <dbReference type="ARBA" id="ARBA00004167"/>
    </source>
</evidence>
<dbReference type="SMART" id="SM00202">
    <property type="entry name" value="SR"/>
    <property type="match status" value="3"/>
</dbReference>
<accession>C3Z1K5</accession>
<feature type="non-terminal residue" evidence="11">
    <location>
        <position position="316"/>
    </location>
</feature>
<dbReference type="PANTHER" id="PTHR48071">
    <property type="entry name" value="SRCR DOMAIN-CONTAINING PROTEIN"/>
    <property type="match status" value="1"/>
</dbReference>
<dbReference type="FunFam" id="3.10.250.10:FF:000006">
    <property type="entry name" value="neurotrypsin isoform X2"/>
    <property type="match status" value="1"/>
</dbReference>
<dbReference type="FunFam" id="3.10.250.10:FF:000016">
    <property type="entry name" value="Scavenger receptor cysteine-rich protein type 12"/>
    <property type="match status" value="1"/>
</dbReference>
<evidence type="ECO:0000256" key="2">
    <source>
        <dbReference type="ARBA" id="ARBA00022692"/>
    </source>
</evidence>
<protein>
    <recommendedName>
        <fullName evidence="10">SRCR domain-containing protein</fullName>
    </recommendedName>
</protein>
<evidence type="ECO:0000259" key="10">
    <source>
        <dbReference type="PROSITE" id="PS50287"/>
    </source>
</evidence>
<keyword evidence="8" id="KW-0325">Glycoprotein</keyword>
<feature type="disulfide bond" evidence="9">
    <location>
        <begin position="255"/>
        <end position="316"/>
    </location>
</feature>
<feature type="domain" description="SRCR" evidence="10">
    <location>
        <begin position="101"/>
        <end position="199"/>
    </location>
</feature>
<keyword evidence="5" id="KW-1133">Transmembrane helix</keyword>
<comment type="caution">
    <text evidence="9">Lacks conserved residue(s) required for the propagation of feature annotation.</text>
</comment>
<sequence>GRLEIFHNGQWGTVCRWSESGTWSDRESTVACRMLGYPDGGRYTSSYRYYSRPRAWLYNVRCTGTDASLEDCQTNAMHESRQHHRMCICVVCSLSGRFYGIRLVNGGNPFEGRVEIFVNGQWGTVCDDGWGHSDAVVACRQLGFGPVVDYWHRFGGGTGPIWLDDVNCNGNEFELLACRSRGIGSHNCGHGEDIGIKCGPGYDRQRTALFTRGDRIRLVGGGQPWQGRLELFIRGQWGTICGRSGWTLQNSQVVCRELGYGPPTGSHTYQYGRGEGPIWLGGVQCQGDERRLLQCNSQDIGVTSCYAHYWDIGIRC</sequence>
<dbReference type="eggNOG" id="KOG3627">
    <property type="taxonomic scope" value="Eukaryota"/>
</dbReference>
<dbReference type="PANTHER" id="PTHR48071:SF18">
    <property type="entry name" value="DELETED IN MALIGNANT BRAIN TUMORS 1 PROTEIN-RELATED"/>
    <property type="match status" value="1"/>
</dbReference>
<feature type="domain" description="SRCR" evidence="10">
    <location>
        <begin position="1"/>
        <end position="93"/>
    </location>
</feature>
<evidence type="ECO:0000256" key="4">
    <source>
        <dbReference type="ARBA" id="ARBA00022737"/>
    </source>
</evidence>
<dbReference type="InParanoid" id="C3Z1K5"/>
<reference evidence="11" key="1">
    <citation type="journal article" date="2008" name="Nature">
        <title>The amphioxus genome and the evolution of the chordate karyotype.</title>
        <authorList>
            <consortium name="US DOE Joint Genome Institute (JGI-PGF)"/>
            <person name="Putnam N.H."/>
            <person name="Butts T."/>
            <person name="Ferrier D.E.K."/>
            <person name="Furlong R.F."/>
            <person name="Hellsten U."/>
            <person name="Kawashima T."/>
            <person name="Robinson-Rechavi M."/>
            <person name="Shoguchi E."/>
            <person name="Terry A."/>
            <person name="Yu J.-K."/>
            <person name="Benito-Gutierrez E.L."/>
            <person name="Dubchak I."/>
            <person name="Garcia-Fernandez J."/>
            <person name="Gibson-Brown J.J."/>
            <person name="Grigoriev I.V."/>
            <person name="Horton A.C."/>
            <person name="de Jong P.J."/>
            <person name="Jurka J."/>
            <person name="Kapitonov V.V."/>
            <person name="Kohara Y."/>
            <person name="Kuroki Y."/>
            <person name="Lindquist E."/>
            <person name="Lucas S."/>
            <person name="Osoegawa K."/>
            <person name="Pennacchio L.A."/>
            <person name="Salamov A.A."/>
            <person name="Satou Y."/>
            <person name="Sauka-Spengler T."/>
            <person name="Schmutz J."/>
            <person name="Shin-I T."/>
            <person name="Toyoda A."/>
            <person name="Bronner-Fraser M."/>
            <person name="Fujiyama A."/>
            <person name="Holland L.Z."/>
            <person name="Holland P.W.H."/>
            <person name="Satoh N."/>
            <person name="Rokhsar D.S."/>
        </authorList>
    </citation>
    <scope>NUCLEOTIDE SEQUENCE [LARGE SCALE GENOMIC DNA]</scope>
    <source>
        <strain evidence="11">S238N-H82</strain>
        <tissue evidence="11">Testes</tissue>
    </source>
</reference>
<keyword evidence="3" id="KW-0732">Signal</keyword>
<evidence type="ECO:0000256" key="7">
    <source>
        <dbReference type="ARBA" id="ARBA00023157"/>
    </source>
</evidence>
<feature type="disulfide bond" evidence="9">
    <location>
        <begin position="168"/>
        <end position="178"/>
    </location>
</feature>
<comment type="subcellular location">
    <subcellularLocation>
        <location evidence="1">Membrane</location>
        <topology evidence="1">Single-pass membrane protein</topology>
    </subcellularLocation>
</comment>
<feature type="disulfide bond" evidence="9">
    <location>
        <begin position="285"/>
        <end position="295"/>
    </location>
</feature>
<dbReference type="Gene3D" id="3.10.250.10">
    <property type="entry name" value="SRCR-like domain"/>
    <property type="match status" value="3"/>
</dbReference>
<gene>
    <name evidence="11" type="ORF">BRAFLDRAFT_155098</name>
</gene>
<name>C3Z1K5_BRAFL</name>
<evidence type="ECO:0000256" key="3">
    <source>
        <dbReference type="ARBA" id="ARBA00022729"/>
    </source>
</evidence>
<proteinExistence type="predicted"/>
<feature type="non-terminal residue" evidence="11">
    <location>
        <position position="1"/>
    </location>
</feature>
<dbReference type="PROSITE" id="PS50287">
    <property type="entry name" value="SRCR_2"/>
    <property type="match status" value="3"/>
</dbReference>
<keyword evidence="7 9" id="KW-1015">Disulfide bond</keyword>